<dbReference type="PROSITE" id="PS51324">
    <property type="entry name" value="ERV_ALR"/>
    <property type="match status" value="1"/>
</dbReference>
<feature type="region of interest" description="Disordered" evidence="7">
    <location>
        <begin position="437"/>
        <end position="473"/>
    </location>
</feature>
<comment type="cofactor">
    <cofactor evidence="1 6">
        <name>FAD</name>
        <dbReference type="ChEBI" id="CHEBI:57692"/>
    </cofactor>
</comment>
<evidence type="ECO:0000256" key="3">
    <source>
        <dbReference type="ARBA" id="ARBA00022827"/>
    </source>
</evidence>
<dbReference type="GO" id="GO:0016971">
    <property type="term" value="F:flavin-dependent sulfhydryl oxidase activity"/>
    <property type="evidence" value="ECO:0007669"/>
    <property type="project" value="InterPro"/>
</dbReference>
<evidence type="ECO:0000259" key="8">
    <source>
        <dbReference type="PROSITE" id="PS51324"/>
    </source>
</evidence>
<dbReference type="PANTHER" id="PTHR12645">
    <property type="entry name" value="ALR/ERV"/>
    <property type="match status" value="1"/>
</dbReference>
<dbReference type="STRING" id="1214573.A0A0G2HWC8"/>
<organism evidence="9 10">
    <name type="scientific">Diaporthe ampelina</name>
    <dbReference type="NCBI Taxonomy" id="1214573"/>
    <lineage>
        <taxon>Eukaryota</taxon>
        <taxon>Fungi</taxon>
        <taxon>Dikarya</taxon>
        <taxon>Ascomycota</taxon>
        <taxon>Pezizomycotina</taxon>
        <taxon>Sordariomycetes</taxon>
        <taxon>Sordariomycetidae</taxon>
        <taxon>Diaporthales</taxon>
        <taxon>Diaporthaceae</taxon>
        <taxon>Diaporthe</taxon>
    </lineage>
</organism>
<evidence type="ECO:0000256" key="7">
    <source>
        <dbReference type="SAM" id="MobiDB-lite"/>
    </source>
</evidence>
<dbReference type="InterPro" id="IPR056632">
    <property type="entry name" value="DUF7730"/>
</dbReference>
<dbReference type="Pfam" id="PF24864">
    <property type="entry name" value="DUF7730"/>
    <property type="match status" value="1"/>
</dbReference>
<reference evidence="9 10" key="2">
    <citation type="submission" date="2015-05" db="EMBL/GenBank/DDBJ databases">
        <authorList>
            <person name="Morales-Cruz A."/>
            <person name="Amrine K.C."/>
            <person name="Cantu D."/>
        </authorList>
    </citation>
    <scope>NUCLEOTIDE SEQUENCE [LARGE SCALE GENOMIC DNA]</scope>
    <source>
        <strain evidence="9">DA912</strain>
    </source>
</reference>
<evidence type="ECO:0000313" key="10">
    <source>
        <dbReference type="Proteomes" id="UP000034680"/>
    </source>
</evidence>
<name>A0A0G2HWC8_9PEZI</name>
<dbReference type="FunFam" id="1.20.120.310:FF:000002">
    <property type="entry name" value="Sulfhydryl oxidase"/>
    <property type="match status" value="1"/>
</dbReference>
<dbReference type="Pfam" id="PF04777">
    <property type="entry name" value="Evr1_Alr"/>
    <property type="match status" value="1"/>
</dbReference>
<protein>
    <recommendedName>
        <fullName evidence="6">Sulfhydryl oxidase</fullName>
        <ecNumber evidence="6">1.8.3.2</ecNumber>
    </recommendedName>
</protein>
<dbReference type="Gene3D" id="1.20.120.310">
    <property type="entry name" value="ERV/ALR sulfhydryl oxidase domain"/>
    <property type="match status" value="1"/>
</dbReference>
<evidence type="ECO:0000256" key="4">
    <source>
        <dbReference type="ARBA" id="ARBA00023002"/>
    </source>
</evidence>
<dbReference type="SUPFAM" id="SSF69000">
    <property type="entry name" value="FAD-dependent thiol oxidase"/>
    <property type="match status" value="1"/>
</dbReference>
<evidence type="ECO:0000256" key="5">
    <source>
        <dbReference type="ARBA" id="ARBA00023157"/>
    </source>
</evidence>
<keyword evidence="10" id="KW-1185">Reference proteome</keyword>
<dbReference type="GO" id="GO:0050660">
    <property type="term" value="F:flavin adenine dinucleotide binding"/>
    <property type="evidence" value="ECO:0007669"/>
    <property type="project" value="TreeGrafter"/>
</dbReference>
<evidence type="ECO:0000256" key="1">
    <source>
        <dbReference type="ARBA" id="ARBA00001974"/>
    </source>
</evidence>
<dbReference type="OrthoDB" id="4757095at2759"/>
<feature type="domain" description="ERV/ALR sulfhydryl oxidase" evidence="8">
    <location>
        <begin position="324"/>
        <end position="424"/>
    </location>
</feature>
<accession>A0A0G2HWC8</accession>
<dbReference type="Proteomes" id="UP000034680">
    <property type="component" value="Unassembled WGS sequence"/>
</dbReference>
<keyword evidence="4 6" id="KW-0560">Oxidoreductase</keyword>
<reference evidence="9 10" key="1">
    <citation type="submission" date="2015-05" db="EMBL/GenBank/DDBJ databases">
        <title>Distinctive expansion of gene families associated with plant cell wall degradation and secondary metabolism in the genomes of grapevine trunk pathogens.</title>
        <authorList>
            <person name="Lawrence D.P."/>
            <person name="Travadon R."/>
            <person name="Rolshausen P.E."/>
            <person name="Baumgartner K."/>
        </authorList>
    </citation>
    <scope>NUCLEOTIDE SEQUENCE [LARGE SCALE GENOMIC DNA]</scope>
    <source>
        <strain evidence="9">DA912</strain>
    </source>
</reference>
<gene>
    <name evidence="9" type="ORF">UCDDA912_g00950</name>
</gene>
<dbReference type="EMBL" id="LCUC01000040">
    <property type="protein sequence ID" value="KKY39043.1"/>
    <property type="molecule type" value="Genomic_DNA"/>
</dbReference>
<comment type="caution">
    <text evidence="9">The sequence shown here is derived from an EMBL/GenBank/DDBJ whole genome shotgun (WGS) entry which is preliminary data.</text>
</comment>
<dbReference type="InterPro" id="IPR017905">
    <property type="entry name" value="ERV/ALR_sulphydryl_oxidase"/>
</dbReference>
<dbReference type="InterPro" id="IPR036774">
    <property type="entry name" value="ERV/ALR_sulphydryl_oxid_sf"/>
</dbReference>
<sequence>MFELDRRSRRATLGDIPERESEEEYDTNYVDSASPDGGDKIEMLGDLASLPAEVRVLIYRQYFFGEGTSCHVRRSTRDTRIPSKDDSEDNITPRPCMIAHSLASNINGIALLQTNKQIYAESLPELYAQAHFRFERLCPLQHFLTATPAASLRHVRSVRFEWVTYTFIYGSDYVADYVERIWGPVWARLVGLEGLRELTVSVRPGWAGGWTVLGAARERCEELLFGPVRRLEGEGVVLRWVEPLQSINHSGWDEISWPRVNDLNVAQLESWESAADNYAAANFPHDSTESLKQQQSAGWSPGEVDFGLGDNILKGGAIAPRLGNETAKRELGHATWKFLHTMMARFPEKPTPDDQVALKTFITLFSRLYPCGECAGHFQKLIAKYPPQVSSRNAAAGWLCFAHNIVNERLKKPIFDCNKIGDFYDCGCADDPGKAAAPEDGAAANKVGGGEAELKEREAGAATEIEPEGHVAA</sequence>
<evidence type="ECO:0000313" key="9">
    <source>
        <dbReference type="EMBL" id="KKY39043.1"/>
    </source>
</evidence>
<dbReference type="GO" id="GO:0005739">
    <property type="term" value="C:mitochondrion"/>
    <property type="evidence" value="ECO:0007669"/>
    <property type="project" value="TreeGrafter"/>
</dbReference>
<keyword evidence="5" id="KW-1015">Disulfide bond</keyword>
<dbReference type="AlphaFoldDB" id="A0A0G2HWC8"/>
<feature type="region of interest" description="Disordered" evidence="7">
    <location>
        <begin position="1"/>
        <end position="36"/>
    </location>
</feature>
<evidence type="ECO:0000256" key="2">
    <source>
        <dbReference type="ARBA" id="ARBA00022630"/>
    </source>
</evidence>
<keyword evidence="2 6" id="KW-0285">Flavoprotein</keyword>
<proteinExistence type="predicted"/>
<dbReference type="InterPro" id="IPR039799">
    <property type="entry name" value="ALR/ERV"/>
</dbReference>
<evidence type="ECO:0000256" key="6">
    <source>
        <dbReference type="RuleBase" id="RU371123"/>
    </source>
</evidence>
<comment type="catalytic activity">
    <reaction evidence="6">
        <text>2 R'C(R)SH + O2 = R'C(R)S-S(R)CR' + H2O2</text>
        <dbReference type="Rhea" id="RHEA:17357"/>
        <dbReference type="ChEBI" id="CHEBI:15379"/>
        <dbReference type="ChEBI" id="CHEBI:16240"/>
        <dbReference type="ChEBI" id="CHEBI:16520"/>
        <dbReference type="ChEBI" id="CHEBI:17412"/>
        <dbReference type="EC" id="1.8.3.2"/>
    </reaction>
</comment>
<keyword evidence="3 6" id="KW-0274">FAD</keyword>
<dbReference type="EC" id="1.8.3.2" evidence="6"/>
<dbReference type="PANTHER" id="PTHR12645:SF1">
    <property type="entry name" value="FAD-LINKED SULFHYDRYL OXIDASE ERV2"/>
    <property type="match status" value="1"/>
</dbReference>